<dbReference type="InterPro" id="IPR049312">
    <property type="entry name" value="GIDA_C_N"/>
</dbReference>
<name>A0A433DKB7_9FUNG</name>
<dbReference type="GO" id="GO:0002098">
    <property type="term" value="P:tRNA wobble uridine modification"/>
    <property type="evidence" value="ECO:0007669"/>
    <property type="project" value="TreeGrafter"/>
</dbReference>
<dbReference type="InterPro" id="IPR036188">
    <property type="entry name" value="FAD/NAD-bd_sf"/>
</dbReference>
<dbReference type="GO" id="GO:0050660">
    <property type="term" value="F:flavin adenine dinucleotide binding"/>
    <property type="evidence" value="ECO:0007669"/>
    <property type="project" value="InterPro"/>
</dbReference>
<dbReference type="PANTHER" id="PTHR11806">
    <property type="entry name" value="GLUCOSE INHIBITED DIVISION PROTEIN A"/>
    <property type="match status" value="1"/>
</dbReference>
<dbReference type="GO" id="GO:0030488">
    <property type="term" value="P:tRNA methylation"/>
    <property type="evidence" value="ECO:0007669"/>
    <property type="project" value="TreeGrafter"/>
</dbReference>
<gene>
    <name evidence="2" type="ORF">BC936DRAFT_149333</name>
</gene>
<dbReference type="EMBL" id="RBNI01000877">
    <property type="protein sequence ID" value="RUP51231.1"/>
    <property type="molecule type" value="Genomic_DNA"/>
</dbReference>
<sequence length="255" mass="28894">MITSTLASSATLSKPNVSAASFSRGRSTVRRDTRRQLRKYNMIPFPVAFPSYRGLPVLSALVSFVPRFDQSRLVCVHHNQQGIVAGINAALSARHLPPFILDRADAYIGVLIDDLITKGVEEPYRIFTSRSEYRLLLRADNADVRLTRFEAGCVSPHRYRHFQQMESQLLRALDTLESVCMSPDKWSRHGFTINDDGIIRSNADIYASCISISKSGMDMLRLPNVKVEDFLEVAPELRCFEKTVQDRVMIEGQWI</sequence>
<accession>A0A433DKB7</accession>
<evidence type="ECO:0000259" key="1">
    <source>
        <dbReference type="Pfam" id="PF21680"/>
    </source>
</evidence>
<comment type="caution">
    <text evidence="2">The sequence shown here is derived from an EMBL/GenBank/DDBJ whole genome shotgun (WGS) entry which is preliminary data.</text>
</comment>
<evidence type="ECO:0000313" key="3">
    <source>
        <dbReference type="Proteomes" id="UP000268093"/>
    </source>
</evidence>
<protein>
    <recommendedName>
        <fullName evidence="1">tRNA uridine 5-carboxymethylaminomethyl modification enzyme C-terminal N-terninal subdomain domain-containing protein</fullName>
    </recommendedName>
</protein>
<evidence type="ECO:0000313" key="2">
    <source>
        <dbReference type="EMBL" id="RUP51231.1"/>
    </source>
</evidence>
<dbReference type="InterPro" id="IPR002218">
    <property type="entry name" value="MnmG-rel"/>
</dbReference>
<proteinExistence type="predicted"/>
<dbReference type="Gene3D" id="3.50.50.60">
    <property type="entry name" value="FAD/NAD(P)-binding domain"/>
    <property type="match status" value="1"/>
</dbReference>
<dbReference type="PANTHER" id="PTHR11806:SF0">
    <property type="entry name" value="PROTEIN MTO1 HOMOLOG, MITOCHONDRIAL"/>
    <property type="match status" value="1"/>
</dbReference>
<reference evidence="2 3" key="1">
    <citation type="journal article" date="2018" name="New Phytol.">
        <title>Phylogenomics of Endogonaceae and evolution of mycorrhizas within Mucoromycota.</title>
        <authorList>
            <person name="Chang Y."/>
            <person name="Desiro A."/>
            <person name="Na H."/>
            <person name="Sandor L."/>
            <person name="Lipzen A."/>
            <person name="Clum A."/>
            <person name="Barry K."/>
            <person name="Grigoriev I.V."/>
            <person name="Martin F.M."/>
            <person name="Stajich J.E."/>
            <person name="Smith M.E."/>
            <person name="Bonito G."/>
            <person name="Spatafora J.W."/>
        </authorList>
    </citation>
    <scope>NUCLEOTIDE SEQUENCE [LARGE SCALE GENOMIC DNA]</scope>
    <source>
        <strain evidence="2 3">GMNB39</strain>
    </source>
</reference>
<dbReference type="AlphaFoldDB" id="A0A433DKB7"/>
<dbReference type="OrthoDB" id="2442939at2759"/>
<organism evidence="2 3">
    <name type="scientific">Jimgerdemannia flammicorona</name>
    <dbReference type="NCBI Taxonomy" id="994334"/>
    <lineage>
        <taxon>Eukaryota</taxon>
        <taxon>Fungi</taxon>
        <taxon>Fungi incertae sedis</taxon>
        <taxon>Mucoromycota</taxon>
        <taxon>Mucoromycotina</taxon>
        <taxon>Endogonomycetes</taxon>
        <taxon>Endogonales</taxon>
        <taxon>Endogonaceae</taxon>
        <taxon>Jimgerdemannia</taxon>
    </lineage>
</organism>
<dbReference type="Proteomes" id="UP000268093">
    <property type="component" value="Unassembled WGS sequence"/>
</dbReference>
<keyword evidence="3" id="KW-1185">Reference proteome</keyword>
<dbReference type="Pfam" id="PF21680">
    <property type="entry name" value="GIDA_C_1st"/>
    <property type="match status" value="1"/>
</dbReference>
<feature type="domain" description="tRNA uridine 5-carboxymethylaminomethyl modification enzyme C-terminal N-terninal subdomain" evidence="1">
    <location>
        <begin position="157"/>
        <end position="252"/>
    </location>
</feature>